<dbReference type="InterPro" id="IPR043129">
    <property type="entry name" value="ATPase_NBD"/>
</dbReference>
<name>A0ABY7SQG6_9RHOB</name>
<dbReference type="InterPro" id="IPR000905">
    <property type="entry name" value="Gcp-like_dom"/>
</dbReference>
<sequence length="196" mass="20397">MRNPVGLGFDTSAAHCAAALICGDQVLASRHEDMAKGQAERLFPLLEELLSQAGLDWPDLAVIGVGTGPGNFTGIRIAVAAARGLALSLGIPAIGISATEAAAHGLPRPCRIVLPLRKDQLLWQDFGAGAPGLPQQATTETLPPGLPPVLPAMPVAEAIARLALQRRDQPHPRPAPIYLRPADAAPSREPAPVILP</sequence>
<dbReference type="InterPro" id="IPR022496">
    <property type="entry name" value="T6A_TsaB"/>
</dbReference>
<proteinExistence type="predicted"/>
<evidence type="ECO:0000259" key="2">
    <source>
        <dbReference type="Pfam" id="PF00814"/>
    </source>
</evidence>
<dbReference type="Gene3D" id="3.30.420.40">
    <property type="match status" value="1"/>
</dbReference>
<keyword evidence="4" id="KW-1185">Reference proteome</keyword>
<evidence type="ECO:0000313" key="4">
    <source>
        <dbReference type="Proteomes" id="UP001219349"/>
    </source>
</evidence>
<dbReference type="Proteomes" id="UP001219349">
    <property type="component" value="Chromosome"/>
</dbReference>
<feature type="region of interest" description="Disordered" evidence="1">
    <location>
        <begin position="169"/>
        <end position="196"/>
    </location>
</feature>
<accession>A0ABY7SQG6</accession>
<evidence type="ECO:0000313" key="3">
    <source>
        <dbReference type="EMBL" id="WCR08682.1"/>
    </source>
</evidence>
<dbReference type="PANTHER" id="PTHR11735:SF11">
    <property type="entry name" value="TRNA THREONYLCARBAMOYLADENOSINE BIOSYNTHESIS PROTEIN TSAB"/>
    <property type="match status" value="1"/>
</dbReference>
<dbReference type="NCBIfam" id="TIGR03725">
    <property type="entry name" value="T6A_YeaZ"/>
    <property type="match status" value="1"/>
</dbReference>
<organism evidence="3 4">
    <name type="scientific">Paracoccus fistulariae</name>
    <dbReference type="NCBI Taxonomy" id="658446"/>
    <lineage>
        <taxon>Bacteria</taxon>
        <taxon>Pseudomonadati</taxon>
        <taxon>Pseudomonadota</taxon>
        <taxon>Alphaproteobacteria</taxon>
        <taxon>Rhodobacterales</taxon>
        <taxon>Paracoccaceae</taxon>
        <taxon>Paracoccus</taxon>
    </lineage>
</organism>
<gene>
    <name evidence="3" type="primary">tsaB</name>
    <name evidence="3" type="ORF">JHX87_07765</name>
</gene>
<dbReference type="RefSeq" id="WP_271885883.1">
    <property type="nucleotide sequence ID" value="NZ_CP067136.1"/>
</dbReference>
<feature type="domain" description="Gcp-like" evidence="2">
    <location>
        <begin position="34"/>
        <end position="104"/>
    </location>
</feature>
<dbReference type="SUPFAM" id="SSF53067">
    <property type="entry name" value="Actin-like ATPase domain"/>
    <property type="match status" value="1"/>
</dbReference>
<dbReference type="PANTHER" id="PTHR11735">
    <property type="entry name" value="TRNA N6-ADENOSINE THREONYLCARBAMOYLTRANSFERASE"/>
    <property type="match status" value="1"/>
</dbReference>
<protein>
    <submittedName>
        <fullName evidence="3">tRNA (Adenosine(37)-N6)-threonylcarbamoyltransferase complex dimerization subunit type 1 TsaB</fullName>
    </submittedName>
</protein>
<reference evidence="3 4" key="1">
    <citation type="submission" date="2021-01" db="EMBL/GenBank/DDBJ databases">
        <title>Biogeographic distribution of Paracoccus.</title>
        <authorList>
            <person name="Hollensteiner J."/>
            <person name="Leineberger J."/>
            <person name="Brinkhoff T."/>
            <person name="Daniel R."/>
        </authorList>
    </citation>
    <scope>NUCLEOTIDE SEQUENCE [LARGE SCALE GENOMIC DNA]</scope>
    <source>
        <strain evidence="3 4">KCTC 22803</strain>
    </source>
</reference>
<dbReference type="Pfam" id="PF00814">
    <property type="entry name" value="TsaD"/>
    <property type="match status" value="1"/>
</dbReference>
<evidence type="ECO:0000256" key="1">
    <source>
        <dbReference type="SAM" id="MobiDB-lite"/>
    </source>
</evidence>
<dbReference type="EMBL" id="CP067136">
    <property type="protein sequence ID" value="WCR08682.1"/>
    <property type="molecule type" value="Genomic_DNA"/>
</dbReference>